<dbReference type="InterPro" id="IPR015946">
    <property type="entry name" value="KH_dom-like_a/b"/>
</dbReference>
<dbReference type="PANTHER" id="PTHR42830">
    <property type="entry name" value="OSMOTICALLY INDUCIBLE FAMILY PROTEIN"/>
    <property type="match status" value="1"/>
</dbReference>
<organism evidence="1 2">
    <name type="scientific">Macrococcoides canis</name>
    <dbReference type="NCBI Taxonomy" id="1855823"/>
    <lineage>
        <taxon>Bacteria</taxon>
        <taxon>Bacillati</taxon>
        <taxon>Bacillota</taxon>
        <taxon>Bacilli</taxon>
        <taxon>Bacillales</taxon>
        <taxon>Staphylococcaceae</taxon>
        <taxon>Macrococcoides</taxon>
    </lineage>
</organism>
<proteinExistence type="predicted"/>
<keyword evidence="2" id="KW-1185">Reference proteome</keyword>
<name>A0A1W7ACU0_9STAP</name>
<dbReference type="InterPro" id="IPR036102">
    <property type="entry name" value="OsmC/Ohrsf"/>
</dbReference>
<dbReference type="KEGG" id="mcak:MCCS_18060"/>
<dbReference type="InterPro" id="IPR003718">
    <property type="entry name" value="OsmC/Ohr_fam"/>
</dbReference>
<dbReference type="STRING" id="1855823.MCCS_18060"/>
<sequence length="148" mass="16809">MIHKFECTAKFDGGYHGIGSIDNRNLKTAISIPKEMDGPDVGTNPDELLLSAAITCFTITLSSFLHKNNIPVSIDYINAEGFVEKERGQLYYRAIHYNVYLKTDDQIDDKKLIRYVNKAEQHCMITRALKGNVTINIENIFLNNNILK</sequence>
<evidence type="ECO:0000313" key="1">
    <source>
        <dbReference type="EMBL" id="ARQ07437.1"/>
    </source>
</evidence>
<dbReference type="PANTHER" id="PTHR42830:SF2">
    <property type="entry name" value="OSMC_OHR FAMILY PROTEIN"/>
    <property type="match status" value="1"/>
</dbReference>
<dbReference type="Proteomes" id="UP000194154">
    <property type="component" value="Chromosome"/>
</dbReference>
<dbReference type="SUPFAM" id="SSF82784">
    <property type="entry name" value="OsmC-like"/>
    <property type="match status" value="1"/>
</dbReference>
<accession>A0A1W7ACU0</accession>
<gene>
    <name evidence="1" type="ORF">MCCS_18060</name>
</gene>
<dbReference type="Pfam" id="PF02566">
    <property type="entry name" value="OsmC"/>
    <property type="match status" value="1"/>
</dbReference>
<dbReference type="GeneID" id="35295903"/>
<dbReference type="Gene3D" id="3.30.300.20">
    <property type="match status" value="1"/>
</dbReference>
<evidence type="ECO:0000313" key="2">
    <source>
        <dbReference type="Proteomes" id="UP000194154"/>
    </source>
</evidence>
<dbReference type="EMBL" id="CP021059">
    <property type="protein sequence ID" value="ARQ07437.1"/>
    <property type="molecule type" value="Genomic_DNA"/>
</dbReference>
<dbReference type="OrthoDB" id="2242871at2"/>
<dbReference type="InterPro" id="IPR052707">
    <property type="entry name" value="OsmC_Ohr_Peroxiredoxin"/>
</dbReference>
<dbReference type="RefSeq" id="WP_086042991.1">
    <property type="nucleotide sequence ID" value="NZ_CBCRZA010000004.1"/>
</dbReference>
<reference evidence="1 2" key="1">
    <citation type="journal article" date="2017" name="Int. J. Syst. Evol. Microbiol.">
        <title>Macrococcus canis sp. nov., a skin bacterium associated with infections in dogs.</title>
        <authorList>
            <person name="Gobeli Brawand S."/>
            <person name="Cotting K."/>
            <person name="Gomez-Sanz E."/>
            <person name="Collaud A."/>
            <person name="Thomann A."/>
            <person name="Brodard I."/>
            <person name="Rodriguez-Campos S."/>
            <person name="Strauss C."/>
            <person name="Perreten V."/>
        </authorList>
    </citation>
    <scope>NUCLEOTIDE SEQUENCE [LARGE SCALE GENOMIC DNA]</scope>
    <source>
        <strain evidence="1 2">KM45013</strain>
    </source>
</reference>
<dbReference type="AlphaFoldDB" id="A0A1W7ACU0"/>
<protein>
    <submittedName>
        <fullName evidence="1">OsmC-like protein</fullName>
    </submittedName>
</protein>